<gene>
    <name evidence="3" type="primary">LOC102668125</name>
    <name evidence="2" type="ORF">GLYMA_13G230700</name>
</gene>
<evidence type="ECO:0000313" key="3">
    <source>
        <dbReference type="EnsemblPlants" id="KRH21289"/>
    </source>
</evidence>
<dbReference type="AlphaFoldDB" id="A0A0R0H162"/>
<feature type="domain" description="F-box" evidence="1">
    <location>
        <begin position="8"/>
        <end position="48"/>
    </location>
</feature>
<dbReference type="InterPro" id="IPR005174">
    <property type="entry name" value="KIB1-4_b-propeller"/>
</dbReference>
<reference evidence="2" key="3">
    <citation type="submission" date="2018-07" db="EMBL/GenBank/DDBJ databases">
        <title>WGS assembly of Glycine max.</title>
        <authorList>
            <person name="Schmutz J."/>
            <person name="Cannon S."/>
            <person name="Schlueter J."/>
            <person name="Ma J."/>
            <person name="Mitros T."/>
            <person name="Nelson W."/>
            <person name="Hyten D."/>
            <person name="Song Q."/>
            <person name="Thelen J."/>
            <person name="Cheng J."/>
            <person name="Xu D."/>
            <person name="Hellsten U."/>
            <person name="May G."/>
            <person name="Yu Y."/>
            <person name="Sakurai T."/>
            <person name="Umezawa T."/>
            <person name="Bhattacharyya M."/>
            <person name="Sandhu D."/>
            <person name="Valliyodan B."/>
            <person name="Lindquist E."/>
            <person name="Peto M."/>
            <person name="Grant D."/>
            <person name="Shu S."/>
            <person name="Goodstein D."/>
            <person name="Barry K."/>
            <person name="Futrell-Griggs M."/>
            <person name="Abernathy B."/>
            <person name="Du J."/>
            <person name="Tian Z."/>
            <person name="Zhu L."/>
            <person name="Gill N."/>
            <person name="Joshi T."/>
            <person name="Libault M."/>
            <person name="Sethuraman A."/>
            <person name="Zhang X."/>
            <person name="Shinozaki K."/>
            <person name="Nguyen H."/>
            <person name="Wing R."/>
            <person name="Cregan P."/>
            <person name="Specht J."/>
            <person name="Grimwood J."/>
            <person name="Rokhsar D."/>
            <person name="Stacey G."/>
            <person name="Shoemaker R."/>
            <person name="Jackson S."/>
        </authorList>
    </citation>
    <scope>NUCLEOTIDE SEQUENCE</scope>
    <source>
        <tissue evidence="2">Callus</tissue>
    </source>
</reference>
<dbReference type="GeneID" id="102668125"/>
<evidence type="ECO:0000313" key="2">
    <source>
        <dbReference type="EMBL" id="KRH21289.1"/>
    </source>
</evidence>
<dbReference type="Gene3D" id="1.20.1280.50">
    <property type="match status" value="1"/>
</dbReference>
<dbReference type="OrthoDB" id="784120at2759"/>
<dbReference type="RefSeq" id="XP_006595410.1">
    <property type="nucleotide sequence ID" value="XM_006595347.3"/>
</dbReference>
<dbReference type="Pfam" id="PF03478">
    <property type="entry name" value="Beta-prop_KIB1-4"/>
    <property type="match status" value="1"/>
</dbReference>
<dbReference type="Pfam" id="PF00646">
    <property type="entry name" value="F-box"/>
    <property type="match status" value="1"/>
</dbReference>
<reference evidence="3" key="2">
    <citation type="submission" date="2018-02" db="UniProtKB">
        <authorList>
            <consortium name="EnsemblPlants"/>
        </authorList>
    </citation>
    <scope>IDENTIFICATION</scope>
    <source>
        <strain evidence="3">Williams 82</strain>
    </source>
</reference>
<dbReference type="InterPro" id="IPR036047">
    <property type="entry name" value="F-box-like_dom_sf"/>
</dbReference>
<organism evidence="2">
    <name type="scientific">Glycine max</name>
    <name type="common">Soybean</name>
    <name type="synonym">Glycine hispida</name>
    <dbReference type="NCBI Taxonomy" id="3847"/>
    <lineage>
        <taxon>Eukaryota</taxon>
        <taxon>Viridiplantae</taxon>
        <taxon>Streptophyta</taxon>
        <taxon>Embryophyta</taxon>
        <taxon>Tracheophyta</taxon>
        <taxon>Spermatophyta</taxon>
        <taxon>Magnoliopsida</taxon>
        <taxon>eudicotyledons</taxon>
        <taxon>Gunneridae</taxon>
        <taxon>Pentapetalae</taxon>
        <taxon>rosids</taxon>
        <taxon>fabids</taxon>
        <taxon>Fabales</taxon>
        <taxon>Fabaceae</taxon>
        <taxon>Papilionoideae</taxon>
        <taxon>50 kb inversion clade</taxon>
        <taxon>NPAAA clade</taxon>
        <taxon>indigoferoid/millettioid clade</taxon>
        <taxon>Phaseoleae</taxon>
        <taxon>Glycine</taxon>
        <taxon>Glycine subgen. Soja</taxon>
    </lineage>
</organism>
<dbReference type="SUPFAM" id="SSF81383">
    <property type="entry name" value="F-box domain"/>
    <property type="match status" value="1"/>
</dbReference>
<accession>A0A0R0H162</accession>
<sequence>MTRDWSNLPRDLVSQIVSGLGLIDFLSFRGVCEDWRVASSTLSSEVKESLRCDPWFLIYEEEEDSHSQCSLLSPENKRYTINIPELHGAACLASYKGWLLLFRHGSLFFFSPFSRATIELPNCPFAEATNEHVAAFSSAPTSKDCIVTVVNRISDSELELFFICRGESEWSTRCYDGYKLSTMTTALFCEGKEFHFLDVDNRLAIFDSETKEWNRYNYRICRERSRDQPASSVRTLSYVVRKNVFQDKNTRKMGLLEENDSISTCGTAIPHPKGEFHRIVIKSESIEAAATQPESRHLKGVWIQPIYFYVPPGLTW</sequence>
<dbReference type="Gramene" id="KRH21289">
    <property type="protein sequence ID" value="KRH21289"/>
    <property type="gene ID" value="GLYMA_13G230700"/>
</dbReference>
<dbReference type="EMBL" id="CM000846">
    <property type="protein sequence ID" value="KRH21289.1"/>
    <property type="molecule type" value="Genomic_DNA"/>
</dbReference>
<proteinExistence type="predicted"/>
<keyword evidence="4" id="KW-1185">Reference proteome</keyword>
<dbReference type="PANTHER" id="PTHR45463">
    <property type="entry name" value="OS09G0392200 PROTEIN"/>
    <property type="match status" value="1"/>
</dbReference>
<dbReference type="EnsemblPlants" id="KRH21289">
    <property type="protein sequence ID" value="KRH21289"/>
    <property type="gene ID" value="GLYMA_13G230700"/>
</dbReference>
<dbReference type="OMA" id="DWHIASS"/>
<dbReference type="InterPro" id="IPR001810">
    <property type="entry name" value="F-box_dom"/>
</dbReference>
<name>A0A0R0H162_SOYBN</name>
<evidence type="ECO:0000313" key="4">
    <source>
        <dbReference type="Proteomes" id="UP000008827"/>
    </source>
</evidence>
<dbReference type="KEGG" id="gmx:102668125"/>
<dbReference type="Proteomes" id="UP000008827">
    <property type="component" value="Chromosome 13"/>
</dbReference>
<evidence type="ECO:0000259" key="1">
    <source>
        <dbReference type="SMART" id="SM00256"/>
    </source>
</evidence>
<dbReference type="PaxDb" id="3847-GLYMA13G30395.1"/>
<dbReference type="PANTHER" id="PTHR45463:SF8">
    <property type="entry name" value="OS09G0392200 PROTEIN"/>
    <property type="match status" value="1"/>
</dbReference>
<reference evidence="2 3" key="1">
    <citation type="journal article" date="2010" name="Nature">
        <title>Genome sequence of the palaeopolyploid soybean.</title>
        <authorList>
            <person name="Schmutz J."/>
            <person name="Cannon S.B."/>
            <person name="Schlueter J."/>
            <person name="Ma J."/>
            <person name="Mitros T."/>
            <person name="Nelson W."/>
            <person name="Hyten D.L."/>
            <person name="Song Q."/>
            <person name="Thelen J.J."/>
            <person name="Cheng J."/>
            <person name="Xu D."/>
            <person name="Hellsten U."/>
            <person name="May G.D."/>
            <person name="Yu Y."/>
            <person name="Sakurai T."/>
            <person name="Umezawa T."/>
            <person name="Bhattacharyya M.K."/>
            <person name="Sandhu D."/>
            <person name="Valliyodan B."/>
            <person name="Lindquist E."/>
            <person name="Peto M."/>
            <person name="Grant D."/>
            <person name="Shu S."/>
            <person name="Goodstein D."/>
            <person name="Barry K."/>
            <person name="Futrell-Griggs M."/>
            <person name="Abernathy B."/>
            <person name="Du J."/>
            <person name="Tian Z."/>
            <person name="Zhu L."/>
            <person name="Gill N."/>
            <person name="Joshi T."/>
            <person name="Libault M."/>
            <person name="Sethuraman A."/>
            <person name="Zhang X.-C."/>
            <person name="Shinozaki K."/>
            <person name="Nguyen H.T."/>
            <person name="Wing R.A."/>
            <person name="Cregan P."/>
            <person name="Specht J."/>
            <person name="Grimwood J."/>
            <person name="Rokhsar D."/>
            <person name="Stacey G."/>
            <person name="Shoemaker R.C."/>
            <person name="Jackson S.A."/>
        </authorList>
    </citation>
    <scope>NUCLEOTIDE SEQUENCE [LARGE SCALE GENOMIC DNA]</scope>
    <source>
        <strain evidence="3">cv. Williams 82</strain>
        <tissue evidence="2">Callus</tissue>
    </source>
</reference>
<dbReference type="SMART" id="SM00256">
    <property type="entry name" value="FBOX"/>
    <property type="match status" value="1"/>
</dbReference>
<protein>
    <recommendedName>
        <fullName evidence="1">F-box domain-containing protein</fullName>
    </recommendedName>
</protein>